<evidence type="ECO:0000313" key="1">
    <source>
        <dbReference type="EMBL" id="KLJ13421.1"/>
    </source>
</evidence>
<dbReference type="EMBL" id="LDEV01000351">
    <property type="protein sequence ID" value="KLJ13421.1"/>
    <property type="molecule type" value="Genomic_DNA"/>
</dbReference>
<gene>
    <name evidence="1" type="ORF">EMPG_11636</name>
</gene>
<proteinExistence type="predicted"/>
<evidence type="ECO:0000313" key="2">
    <source>
        <dbReference type="Proteomes" id="UP000053573"/>
    </source>
</evidence>
<accession>A0A0H1BWI7</accession>
<comment type="caution">
    <text evidence="1">The sequence shown here is derived from an EMBL/GenBank/DDBJ whole genome shotgun (WGS) entry which is preliminary data.</text>
</comment>
<reference evidence="2" key="1">
    <citation type="journal article" date="2015" name="PLoS Genet.">
        <title>The dynamic genome and transcriptome of the human fungal pathogen Blastomyces and close relative Emmonsia.</title>
        <authorList>
            <person name="Munoz J.F."/>
            <person name="Gauthier G.M."/>
            <person name="Desjardins C.A."/>
            <person name="Gallo J.E."/>
            <person name="Holder J."/>
            <person name="Sullivan T.D."/>
            <person name="Marty A.J."/>
            <person name="Carmen J.C."/>
            <person name="Chen Z."/>
            <person name="Ding L."/>
            <person name="Gujja S."/>
            <person name="Magrini V."/>
            <person name="Misas E."/>
            <person name="Mitreva M."/>
            <person name="Priest M."/>
            <person name="Saif S."/>
            <person name="Whiston E.A."/>
            <person name="Young S."/>
            <person name="Zeng Q."/>
            <person name="Goldman W.E."/>
            <person name="Mardis E.R."/>
            <person name="Taylor J.W."/>
            <person name="McEwen J.G."/>
            <person name="Clay O.K."/>
            <person name="Klein B.S."/>
            <person name="Cuomo C.A."/>
        </authorList>
    </citation>
    <scope>NUCLEOTIDE SEQUENCE [LARGE SCALE GENOMIC DNA]</scope>
    <source>
        <strain evidence="2">UAMH 139</strain>
    </source>
</reference>
<protein>
    <submittedName>
        <fullName evidence="1">Uncharacterized protein</fullName>
    </submittedName>
</protein>
<organism evidence="1 2">
    <name type="scientific">Blastomyces silverae</name>
    <dbReference type="NCBI Taxonomy" id="2060906"/>
    <lineage>
        <taxon>Eukaryota</taxon>
        <taxon>Fungi</taxon>
        <taxon>Dikarya</taxon>
        <taxon>Ascomycota</taxon>
        <taxon>Pezizomycotina</taxon>
        <taxon>Eurotiomycetes</taxon>
        <taxon>Eurotiomycetidae</taxon>
        <taxon>Onygenales</taxon>
        <taxon>Ajellomycetaceae</taxon>
        <taxon>Blastomyces</taxon>
    </lineage>
</organism>
<dbReference type="Proteomes" id="UP000053573">
    <property type="component" value="Unassembled WGS sequence"/>
</dbReference>
<keyword evidence="2" id="KW-1185">Reference proteome</keyword>
<dbReference type="AlphaFoldDB" id="A0A0H1BWI7"/>
<name>A0A0H1BWI7_9EURO</name>
<sequence>MSQLPPPPAAPLPALAAAAPADNNFSNHTHTHSYVRILKTLDLNNEKNVKHARAEAEMCQTLLTNCLIVLQHLSDSSF</sequence>